<feature type="domain" description="DUF7032" evidence="1">
    <location>
        <begin position="69"/>
        <end position="174"/>
    </location>
</feature>
<dbReference type="EMBL" id="JAAMPC010000013">
    <property type="protein sequence ID" value="KAG2270210.1"/>
    <property type="molecule type" value="Genomic_DNA"/>
</dbReference>
<accession>A0A8X7U8I4</accession>
<dbReference type="SUPFAM" id="SSF48371">
    <property type="entry name" value="ARM repeat"/>
    <property type="match status" value="1"/>
</dbReference>
<dbReference type="Gene3D" id="1.25.10.10">
    <property type="entry name" value="Leucine-rich Repeat Variant"/>
    <property type="match status" value="1"/>
</dbReference>
<gene>
    <name evidence="2" type="ORF">Bca52824_064765</name>
</gene>
<dbReference type="Pfam" id="PF23005">
    <property type="entry name" value="DUF7032"/>
    <property type="match status" value="1"/>
</dbReference>
<reference evidence="2 3" key="1">
    <citation type="submission" date="2020-02" db="EMBL/GenBank/DDBJ databases">
        <authorList>
            <person name="Ma Q."/>
            <person name="Huang Y."/>
            <person name="Song X."/>
            <person name="Pei D."/>
        </authorList>
    </citation>
    <scope>NUCLEOTIDE SEQUENCE [LARGE SCALE GENOMIC DNA]</scope>
    <source>
        <strain evidence="2">Sxm20200214</strain>
        <tissue evidence="2">Leaf</tissue>
    </source>
</reference>
<keyword evidence="3" id="KW-1185">Reference proteome</keyword>
<dbReference type="InterPro" id="IPR054296">
    <property type="entry name" value="DUF7032"/>
</dbReference>
<dbReference type="OrthoDB" id="1103332at2759"/>
<evidence type="ECO:0000313" key="3">
    <source>
        <dbReference type="Proteomes" id="UP000886595"/>
    </source>
</evidence>
<comment type="caution">
    <text evidence="2">The sequence shown here is derived from an EMBL/GenBank/DDBJ whole genome shotgun (WGS) entry which is preliminary data.</text>
</comment>
<evidence type="ECO:0000313" key="2">
    <source>
        <dbReference type="EMBL" id="KAG2270210.1"/>
    </source>
</evidence>
<organism evidence="2 3">
    <name type="scientific">Brassica carinata</name>
    <name type="common">Ethiopian mustard</name>
    <name type="synonym">Abyssinian cabbage</name>
    <dbReference type="NCBI Taxonomy" id="52824"/>
    <lineage>
        <taxon>Eukaryota</taxon>
        <taxon>Viridiplantae</taxon>
        <taxon>Streptophyta</taxon>
        <taxon>Embryophyta</taxon>
        <taxon>Tracheophyta</taxon>
        <taxon>Spermatophyta</taxon>
        <taxon>Magnoliopsida</taxon>
        <taxon>eudicotyledons</taxon>
        <taxon>Gunneridae</taxon>
        <taxon>Pentapetalae</taxon>
        <taxon>rosids</taxon>
        <taxon>malvids</taxon>
        <taxon>Brassicales</taxon>
        <taxon>Brassicaceae</taxon>
        <taxon>Brassiceae</taxon>
        <taxon>Brassica</taxon>
    </lineage>
</organism>
<name>A0A8X7U8I4_BRACI</name>
<dbReference type="AlphaFoldDB" id="A0A8X7U8I4"/>
<sequence length="272" mass="29830">MSFGCSFAQGSLYTIVNEELFMSLRFQRISTYCTQLNLRTLIFPLLAGMAIFTLTTSPMPLDNNGDCSLTELISSILDRIPNLLSFKSKWSLIRVKLADLNTHLSDIAASSSSNQLALDLLLFARDTLHDAASVAARCEGPNLSEGKLKMQSDVDSVMARLDRHVKDAEVLIKEAAARNLVIRLQIGEPESKNSAIESLLREDDKNVMISIAQGVVPVLVRLLDSCSLSMKEKVVVVISRISTVESSKYVLIAEGLSLLNHLLRVLESGSGF</sequence>
<dbReference type="InterPro" id="IPR016024">
    <property type="entry name" value="ARM-type_fold"/>
</dbReference>
<dbReference type="Proteomes" id="UP000886595">
    <property type="component" value="Unassembled WGS sequence"/>
</dbReference>
<protein>
    <recommendedName>
        <fullName evidence="1">DUF7032 domain-containing protein</fullName>
    </recommendedName>
</protein>
<dbReference type="PANTHER" id="PTHR46043:SF13">
    <property type="entry name" value="ARM REPEAT SUPERFAMILY PROTEIN"/>
    <property type="match status" value="1"/>
</dbReference>
<proteinExistence type="predicted"/>
<dbReference type="InterPro" id="IPR011989">
    <property type="entry name" value="ARM-like"/>
</dbReference>
<dbReference type="PANTHER" id="PTHR46043">
    <property type="entry name" value="ARM REPEAT SUPERFAMILY PROTEIN"/>
    <property type="match status" value="1"/>
</dbReference>
<evidence type="ECO:0000259" key="1">
    <source>
        <dbReference type="Pfam" id="PF23005"/>
    </source>
</evidence>